<dbReference type="EMBL" id="JARJLG010000023">
    <property type="protein sequence ID" value="KAJ7770881.1"/>
    <property type="molecule type" value="Genomic_DNA"/>
</dbReference>
<sequence length="294" mass="33266">MALFSIRTSFPATPFATSTRSKKFPGNKQTMPTLRNSNAMQIKPNHTHSSTGRCLETCQTQPESPSTSTAGFLYAALTWCTAWLFRRCLFLRKHRISESPPRTADSTTSRETEQDPAHTLKLQRLMERRGREAARAQHNRNVIVTFCGSAKRMFAGDSQERQMDELSEDEDDSKPVSTLPLDDELLWDSHLPSSPSPSTSSYTVARSEFSYTDKTVIFDQSRVAECWLRRERSWPAFLDIHPHSITSPDELDSPSRSCSPEIDDWDGTVAELEFSSDIDSRYSCLPKTTKGSLR</sequence>
<evidence type="ECO:0000256" key="1">
    <source>
        <dbReference type="SAM" id="MobiDB-lite"/>
    </source>
</evidence>
<name>A0AAD7JS97_9AGAR</name>
<reference evidence="2" key="1">
    <citation type="submission" date="2023-03" db="EMBL/GenBank/DDBJ databases">
        <title>Massive genome expansion in bonnet fungi (Mycena s.s.) driven by repeated elements and novel gene families across ecological guilds.</title>
        <authorList>
            <consortium name="Lawrence Berkeley National Laboratory"/>
            <person name="Harder C.B."/>
            <person name="Miyauchi S."/>
            <person name="Viragh M."/>
            <person name="Kuo A."/>
            <person name="Thoen E."/>
            <person name="Andreopoulos B."/>
            <person name="Lu D."/>
            <person name="Skrede I."/>
            <person name="Drula E."/>
            <person name="Henrissat B."/>
            <person name="Morin E."/>
            <person name="Kohler A."/>
            <person name="Barry K."/>
            <person name="LaButti K."/>
            <person name="Morin E."/>
            <person name="Salamov A."/>
            <person name="Lipzen A."/>
            <person name="Mereny Z."/>
            <person name="Hegedus B."/>
            <person name="Baldrian P."/>
            <person name="Stursova M."/>
            <person name="Weitz H."/>
            <person name="Taylor A."/>
            <person name="Grigoriev I.V."/>
            <person name="Nagy L.G."/>
            <person name="Martin F."/>
            <person name="Kauserud H."/>
        </authorList>
    </citation>
    <scope>NUCLEOTIDE SEQUENCE</scope>
    <source>
        <strain evidence="2">CBHHK188m</strain>
    </source>
</reference>
<organism evidence="2 3">
    <name type="scientific">Mycena maculata</name>
    <dbReference type="NCBI Taxonomy" id="230809"/>
    <lineage>
        <taxon>Eukaryota</taxon>
        <taxon>Fungi</taxon>
        <taxon>Dikarya</taxon>
        <taxon>Basidiomycota</taxon>
        <taxon>Agaricomycotina</taxon>
        <taxon>Agaricomycetes</taxon>
        <taxon>Agaricomycetidae</taxon>
        <taxon>Agaricales</taxon>
        <taxon>Marasmiineae</taxon>
        <taxon>Mycenaceae</taxon>
        <taxon>Mycena</taxon>
    </lineage>
</organism>
<feature type="region of interest" description="Disordered" evidence="1">
    <location>
        <begin position="99"/>
        <end position="119"/>
    </location>
</feature>
<dbReference type="Proteomes" id="UP001215280">
    <property type="component" value="Unassembled WGS sequence"/>
</dbReference>
<evidence type="ECO:0000313" key="3">
    <source>
        <dbReference type="Proteomes" id="UP001215280"/>
    </source>
</evidence>
<comment type="caution">
    <text evidence="2">The sequence shown here is derived from an EMBL/GenBank/DDBJ whole genome shotgun (WGS) entry which is preliminary data.</text>
</comment>
<proteinExistence type="predicted"/>
<feature type="compositionally biased region" description="Basic and acidic residues" evidence="1">
    <location>
        <begin position="108"/>
        <end position="119"/>
    </location>
</feature>
<gene>
    <name evidence="2" type="ORF">DFH07DRAFT_1057938</name>
</gene>
<keyword evidence="3" id="KW-1185">Reference proteome</keyword>
<dbReference type="AlphaFoldDB" id="A0AAD7JS97"/>
<accession>A0AAD7JS97</accession>
<protein>
    <submittedName>
        <fullName evidence="2">Uncharacterized protein</fullName>
    </submittedName>
</protein>
<evidence type="ECO:0000313" key="2">
    <source>
        <dbReference type="EMBL" id="KAJ7770881.1"/>
    </source>
</evidence>
<feature type="region of interest" description="Disordered" evidence="1">
    <location>
        <begin position="157"/>
        <end position="179"/>
    </location>
</feature>